<name>A0A0F9DDW9_9ZZZZ</name>
<sequence length="327" mass="38673">MVKLKIGTVSKKKPEKEEIQSKVDDYFNDLSDEDLEVMQVEADEITEEIEETVEDDTIDEEEAKEALDEMSILDKVGINAKYANKFTELYPKKRVIYRNLITKQFLEWYIKNVKIQLLSSFKYVNSEHINQEQCEKIDKLLTKRLNEDIEIDENVEDEIHKIEVESKEDSQMYELLLHEKWKEDDRAKGITELDTLIEEQMRINKYGISQALYNLINIFKLDKKLKNIGKKEPKLMEKLTPVIDLNKKIIRDFTTSRDIQKSIKYFHHIEFLYNLMGKMDFAEPPTEKDIEHITQIKSLVEDRIESEPNKKTSKTGFADYIDFVEGK</sequence>
<protein>
    <submittedName>
        <fullName evidence="1">Uncharacterized protein</fullName>
    </submittedName>
</protein>
<gene>
    <name evidence="1" type="ORF">LCGC14_2211310</name>
</gene>
<proteinExistence type="predicted"/>
<evidence type="ECO:0000313" key="1">
    <source>
        <dbReference type="EMBL" id="KKL59839.1"/>
    </source>
</evidence>
<comment type="caution">
    <text evidence="1">The sequence shown here is derived from an EMBL/GenBank/DDBJ whole genome shotgun (WGS) entry which is preliminary data.</text>
</comment>
<organism evidence="1">
    <name type="scientific">marine sediment metagenome</name>
    <dbReference type="NCBI Taxonomy" id="412755"/>
    <lineage>
        <taxon>unclassified sequences</taxon>
        <taxon>metagenomes</taxon>
        <taxon>ecological metagenomes</taxon>
    </lineage>
</organism>
<accession>A0A0F9DDW9</accession>
<dbReference type="AlphaFoldDB" id="A0A0F9DDW9"/>
<reference evidence="1" key="1">
    <citation type="journal article" date="2015" name="Nature">
        <title>Complex archaea that bridge the gap between prokaryotes and eukaryotes.</title>
        <authorList>
            <person name="Spang A."/>
            <person name="Saw J.H."/>
            <person name="Jorgensen S.L."/>
            <person name="Zaremba-Niedzwiedzka K."/>
            <person name="Martijn J."/>
            <person name="Lind A.E."/>
            <person name="van Eijk R."/>
            <person name="Schleper C."/>
            <person name="Guy L."/>
            <person name="Ettema T.J."/>
        </authorList>
    </citation>
    <scope>NUCLEOTIDE SEQUENCE</scope>
</reference>
<dbReference type="EMBL" id="LAZR01029351">
    <property type="protein sequence ID" value="KKL59839.1"/>
    <property type="molecule type" value="Genomic_DNA"/>
</dbReference>